<keyword evidence="1" id="KW-0808">Transferase</keyword>
<evidence type="ECO:0000256" key="3">
    <source>
        <dbReference type="ARBA" id="ARBA00023277"/>
    </source>
</evidence>
<feature type="region of interest" description="Disordered" evidence="4">
    <location>
        <begin position="279"/>
        <end position="298"/>
    </location>
</feature>
<keyword evidence="5" id="KW-0472">Membrane</keyword>
<evidence type="ECO:0000256" key="4">
    <source>
        <dbReference type="SAM" id="MobiDB-lite"/>
    </source>
</evidence>
<protein>
    <submittedName>
        <fullName evidence="6">Uncharacterized protein</fullName>
    </submittedName>
</protein>
<name>A0A9P6M6J1_MORAP</name>
<dbReference type="AlphaFoldDB" id="A0A9P6M6J1"/>
<keyword evidence="2" id="KW-0294">Fucose metabolism</keyword>
<feature type="compositionally biased region" description="Polar residues" evidence="4">
    <location>
        <begin position="90"/>
        <end position="114"/>
    </location>
</feature>
<feature type="non-terminal residue" evidence="6">
    <location>
        <position position="1"/>
    </location>
</feature>
<evidence type="ECO:0000313" key="7">
    <source>
        <dbReference type="Proteomes" id="UP000738359"/>
    </source>
</evidence>
<feature type="region of interest" description="Disordered" evidence="4">
    <location>
        <begin position="51"/>
        <end position="76"/>
    </location>
</feature>
<keyword evidence="5" id="KW-1133">Transmembrane helix</keyword>
<keyword evidence="5" id="KW-0812">Transmembrane</keyword>
<dbReference type="Gene3D" id="3.40.50.11340">
    <property type="match status" value="1"/>
</dbReference>
<feature type="region of interest" description="Disordered" evidence="4">
    <location>
        <begin position="448"/>
        <end position="473"/>
    </location>
</feature>
<dbReference type="InterPro" id="IPR019378">
    <property type="entry name" value="GDP-Fuc_O-FucTrfase"/>
</dbReference>
<sequence length="662" mass="73261">LLLPYPTQAHFAPPVSMFRPVKLLTGLLACCLFILTCILISAPSSESNPSYTHSSCAPAPFSSRPDPSQPPLELADLPQNGRIIPIKASRQVQGSLPPTPQVLSPLTRSTSATDNALGGSGSTASTTTTTTDEPRYLMYIPYAGVTNQLISIWHGSMIAKALNRTLLIPNLSPNVHVESDDQGQEPAATKWSEFFDLEHYSRMTGLKIEELDSYLARRGIVERASSSAAAAGEVTAKAAQKRKHSDEESAPGGARAGGQQKKRLRKRWIQLDSAIQQGHPITTPLSSSSASFSVDATSMDPSLSTVTRKGMKSIKFPAVQQCFSEAGYGADRRIDMTGRRFMQRYNIGSTLIPTPYLDPERDNSSIWARWRMDKVIERYQQPEHEQQEILCLGHVYRLLPGGQNRAWVEFGQHFQYTEQVHTFVDEILETLLPKPENDIQAEPLVNDSQDDTSLLNNGDPSTQTTPPSPPPPRAFVGVHLRRGDFQRHCLGITSPADPNGWNRCYPSTEHVISLLDRYNPSRDQLAQQQEQQSVLTSDVHPHRPRHTHATVSVATAAAALLKRQDLIPIHNHDSQDPKLPVLVLTNERDPDELAKADAQNWIRVDHQGLGTLNRFGRYGPILIDGALLARARLLVGVEYSTYFQTASRRAETWYGGQAIFVT</sequence>
<keyword evidence="3" id="KW-0119">Carbohydrate metabolism</keyword>
<dbReference type="Gene3D" id="3.40.50.11350">
    <property type="match status" value="1"/>
</dbReference>
<feature type="region of interest" description="Disordered" evidence="4">
    <location>
        <begin position="88"/>
        <end position="129"/>
    </location>
</feature>
<gene>
    <name evidence="6" type="ORF">BGZ70_009042</name>
</gene>
<feature type="region of interest" description="Disordered" evidence="4">
    <location>
        <begin position="231"/>
        <end position="263"/>
    </location>
</feature>
<keyword evidence="7" id="KW-1185">Reference proteome</keyword>
<comment type="caution">
    <text evidence="6">The sequence shown here is derived from an EMBL/GenBank/DDBJ whole genome shotgun (WGS) entry which is preliminary data.</text>
</comment>
<dbReference type="GO" id="GO:0016740">
    <property type="term" value="F:transferase activity"/>
    <property type="evidence" value="ECO:0007669"/>
    <property type="project" value="UniProtKB-KW"/>
</dbReference>
<evidence type="ECO:0000256" key="5">
    <source>
        <dbReference type="SAM" id="Phobius"/>
    </source>
</evidence>
<organism evidence="6 7">
    <name type="scientific">Mortierella alpina</name>
    <name type="common">Oleaginous fungus</name>
    <name type="synonym">Mortierella renispora</name>
    <dbReference type="NCBI Taxonomy" id="64518"/>
    <lineage>
        <taxon>Eukaryota</taxon>
        <taxon>Fungi</taxon>
        <taxon>Fungi incertae sedis</taxon>
        <taxon>Mucoromycota</taxon>
        <taxon>Mortierellomycotina</taxon>
        <taxon>Mortierellomycetes</taxon>
        <taxon>Mortierellales</taxon>
        <taxon>Mortierellaceae</taxon>
        <taxon>Mortierella</taxon>
    </lineage>
</organism>
<feature type="transmembrane region" description="Helical" evidence="5">
    <location>
        <begin position="21"/>
        <end position="42"/>
    </location>
</feature>
<evidence type="ECO:0000313" key="6">
    <source>
        <dbReference type="EMBL" id="KAF9967575.1"/>
    </source>
</evidence>
<proteinExistence type="predicted"/>
<dbReference type="Pfam" id="PF10250">
    <property type="entry name" value="O-FucT"/>
    <property type="match status" value="1"/>
</dbReference>
<reference evidence="6" key="1">
    <citation type="journal article" date="2020" name="Fungal Divers.">
        <title>Resolving the Mortierellaceae phylogeny through synthesis of multi-gene phylogenetics and phylogenomics.</title>
        <authorList>
            <person name="Vandepol N."/>
            <person name="Liber J."/>
            <person name="Desiro A."/>
            <person name="Na H."/>
            <person name="Kennedy M."/>
            <person name="Barry K."/>
            <person name="Grigoriev I.V."/>
            <person name="Miller A.N."/>
            <person name="O'Donnell K."/>
            <person name="Stajich J.E."/>
            <person name="Bonito G."/>
        </authorList>
    </citation>
    <scope>NUCLEOTIDE SEQUENCE</scope>
    <source>
        <strain evidence="6">CK1249</strain>
    </source>
</reference>
<accession>A0A9P6M6J1</accession>
<dbReference type="Proteomes" id="UP000738359">
    <property type="component" value="Unassembled WGS sequence"/>
</dbReference>
<dbReference type="GO" id="GO:0006004">
    <property type="term" value="P:fucose metabolic process"/>
    <property type="evidence" value="ECO:0007669"/>
    <property type="project" value="UniProtKB-KW"/>
</dbReference>
<dbReference type="EMBL" id="JAAAHY010000070">
    <property type="protein sequence ID" value="KAF9967575.1"/>
    <property type="molecule type" value="Genomic_DNA"/>
</dbReference>
<evidence type="ECO:0000256" key="1">
    <source>
        <dbReference type="ARBA" id="ARBA00022679"/>
    </source>
</evidence>
<evidence type="ECO:0000256" key="2">
    <source>
        <dbReference type="ARBA" id="ARBA00023253"/>
    </source>
</evidence>
<dbReference type="OrthoDB" id="423313at2759"/>